<evidence type="ECO:0000259" key="1">
    <source>
        <dbReference type="Pfam" id="PF13521"/>
    </source>
</evidence>
<dbReference type="RefSeq" id="WP_075850632.1">
    <property type="nucleotide sequence ID" value="NZ_FMAC01000001.1"/>
</dbReference>
<accession>A0A1C3TUN5</accession>
<protein>
    <submittedName>
        <fullName evidence="2">Predicted ATPase</fullName>
    </submittedName>
</protein>
<proteinExistence type="predicted"/>
<feature type="domain" description="NadR/Ttd14 AAA" evidence="1">
    <location>
        <begin position="5"/>
        <end position="166"/>
    </location>
</feature>
<dbReference type="Proteomes" id="UP000186228">
    <property type="component" value="Unassembled WGS sequence"/>
</dbReference>
<dbReference type="InterPro" id="IPR027417">
    <property type="entry name" value="P-loop_NTPase"/>
</dbReference>
<dbReference type="OrthoDB" id="5638848at2"/>
<sequence>MDRFIILSGCSGGGKSTLLEALKLRGYHIVEEPGRRIVIEELQGDGSALPWVDAPAFARRAIAMSLKDRENATAFPGTVFFDRGLIDAASALEHMTGEPVLASLGRMHRYSRHVFLTPPWPEIYVGDRERRHDFSAAVSEYDRLSAAYPTLGYEIHVLPKVSVGERTDFVLSILGLG</sequence>
<keyword evidence="3" id="KW-1185">Reference proteome</keyword>
<name>A0A1C3TUN5_9HYPH</name>
<dbReference type="STRING" id="52131.GA0061100_10159"/>
<evidence type="ECO:0000313" key="3">
    <source>
        <dbReference type="Proteomes" id="UP000186228"/>
    </source>
</evidence>
<dbReference type="SUPFAM" id="SSF52540">
    <property type="entry name" value="P-loop containing nucleoside triphosphate hydrolases"/>
    <property type="match status" value="1"/>
</dbReference>
<organism evidence="2 3">
    <name type="scientific">Rhizobium hainanense</name>
    <dbReference type="NCBI Taxonomy" id="52131"/>
    <lineage>
        <taxon>Bacteria</taxon>
        <taxon>Pseudomonadati</taxon>
        <taxon>Pseudomonadota</taxon>
        <taxon>Alphaproteobacteria</taxon>
        <taxon>Hyphomicrobiales</taxon>
        <taxon>Rhizobiaceae</taxon>
        <taxon>Rhizobium/Agrobacterium group</taxon>
        <taxon>Rhizobium</taxon>
    </lineage>
</organism>
<gene>
    <name evidence="2" type="ORF">GA0061100_10159</name>
</gene>
<dbReference type="Gene3D" id="3.40.50.300">
    <property type="entry name" value="P-loop containing nucleotide triphosphate hydrolases"/>
    <property type="match status" value="1"/>
</dbReference>
<reference evidence="3" key="1">
    <citation type="submission" date="2016-08" db="EMBL/GenBank/DDBJ databases">
        <authorList>
            <person name="Varghese N."/>
            <person name="Submissions Spin"/>
        </authorList>
    </citation>
    <scope>NUCLEOTIDE SEQUENCE [LARGE SCALE GENOMIC DNA]</scope>
    <source>
        <strain evidence="3">CCBAU 57015</strain>
    </source>
</reference>
<dbReference type="InterPro" id="IPR038727">
    <property type="entry name" value="NadR/Ttd14_AAA_dom"/>
</dbReference>
<dbReference type="EMBL" id="FMAC01000001">
    <property type="protein sequence ID" value="SCB06954.1"/>
    <property type="molecule type" value="Genomic_DNA"/>
</dbReference>
<dbReference type="AlphaFoldDB" id="A0A1C3TUN5"/>
<dbReference type="Pfam" id="PF13521">
    <property type="entry name" value="AAA_28"/>
    <property type="match status" value="1"/>
</dbReference>
<evidence type="ECO:0000313" key="2">
    <source>
        <dbReference type="EMBL" id="SCB06954.1"/>
    </source>
</evidence>